<proteinExistence type="predicted"/>
<dbReference type="FunFam" id="3.20.20.450:FF:000001">
    <property type="entry name" value="Cyclic di-GMP phosphodiesterase yahA"/>
    <property type="match status" value="1"/>
</dbReference>
<name>Q1K2C5_DESA6</name>
<feature type="domain" description="GGDEF" evidence="4">
    <location>
        <begin position="369"/>
        <end position="502"/>
    </location>
</feature>
<dbReference type="Gene3D" id="3.30.450.20">
    <property type="entry name" value="PAS domain"/>
    <property type="match status" value="1"/>
</dbReference>
<protein>
    <submittedName>
        <fullName evidence="5">Diguanylate cyclase/phosphodiesterase</fullName>
    </submittedName>
</protein>
<dbReference type="CDD" id="cd01948">
    <property type="entry name" value="EAL"/>
    <property type="match status" value="1"/>
</dbReference>
<feature type="transmembrane region" description="Helical" evidence="1">
    <location>
        <begin position="60"/>
        <end position="81"/>
    </location>
</feature>
<dbReference type="PROSITE" id="PS50112">
    <property type="entry name" value="PAS"/>
    <property type="match status" value="1"/>
</dbReference>
<dbReference type="InterPro" id="IPR035965">
    <property type="entry name" value="PAS-like_dom_sf"/>
</dbReference>
<dbReference type="Pfam" id="PF00990">
    <property type="entry name" value="GGDEF"/>
    <property type="match status" value="1"/>
</dbReference>
<dbReference type="Pfam" id="PF00563">
    <property type="entry name" value="EAL"/>
    <property type="match status" value="1"/>
</dbReference>
<evidence type="ECO:0000313" key="5">
    <source>
        <dbReference type="EMBL" id="EAT16514.1"/>
    </source>
</evidence>
<dbReference type="CDD" id="cd01949">
    <property type="entry name" value="GGDEF"/>
    <property type="match status" value="1"/>
</dbReference>
<dbReference type="PROSITE" id="PS50887">
    <property type="entry name" value="GGDEF"/>
    <property type="match status" value="1"/>
</dbReference>
<dbReference type="InterPro" id="IPR000014">
    <property type="entry name" value="PAS"/>
</dbReference>
<evidence type="ECO:0000259" key="2">
    <source>
        <dbReference type="PROSITE" id="PS50112"/>
    </source>
</evidence>
<evidence type="ECO:0000313" key="6">
    <source>
        <dbReference type="Proteomes" id="UP000005695"/>
    </source>
</evidence>
<dbReference type="InterPro" id="IPR035919">
    <property type="entry name" value="EAL_sf"/>
</dbReference>
<keyword evidence="1" id="KW-0812">Transmembrane</keyword>
<dbReference type="Proteomes" id="UP000005695">
    <property type="component" value="Unassembled WGS sequence"/>
</dbReference>
<dbReference type="InterPro" id="IPR029787">
    <property type="entry name" value="Nucleotide_cyclase"/>
</dbReference>
<evidence type="ECO:0000259" key="4">
    <source>
        <dbReference type="PROSITE" id="PS50887"/>
    </source>
</evidence>
<dbReference type="AlphaFoldDB" id="Q1K2C5"/>
<dbReference type="Pfam" id="PF13188">
    <property type="entry name" value="PAS_8"/>
    <property type="match status" value="1"/>
</dbReference>
<evidence type="ECO:0000256" key="1">
    <source>
        <dbReference type="SAM" id="Phobius"/>
    </source>
</evidence>
<dbReference type="SUPFAM" id="SSF141868">
    <property type="entry name" value="EAL domain-like"/>
    <property type="match status" value="1"/>
</dbReference>
<accession>Q1K2C5</accession>
<dbReference type="InterPro" id="IPR043128">
    <property type="entry name" value="Rev_trsase/Diguanyl_cyclase"/>
</dbReference>
<dbReference type="OrthoDB" id="9777298at2"/>
<dbReference type="RefSeq" id="WP_005998489.1">
    <property type="nucleotide sequence ID" value="NZ_AAEW02000004.1"/>
</dbReference>
<dbReference type="NCBIfam" id="TIGR00254">
    <property type="entry name" value="GGDEF"/>
    <property type="match status" value="1"/>
</dbReference>
<keyword evidence="1" id="KW-1133">Transmembrane helix</keyword>
<comment type="caution">
    <text evidence="5">The sequence shown here is derived from an EMBL/GenBank/DDBJ whole genome shotgun (WGS) entry which is preliminary data.</text>
</comment>
<dbReference type="SUPFAM" id="SSF55785">
    <property type="entry name" value="PYP-like sensor domain (PAS domain)"/>
    <property type="match status" value="1"/>
</dbReference>
<dbReference type="PANTHER" id="PTHR44757">
    <property type="entry name" value="DIGUANYLATE CYCLASE DGCP"/>
    <property type="match status" value="1"/>
</dbReference>
<dbReference type="Gene3D" id="3.20.20.450">
    <property type="entry name" value="EAL domain"/>
    <property type="match status" value="1"/>
</dbReference>
<evidence type="ECO:0000259" key="3">
    <source>
        <dbReference type="PROSITE" id="PS50883"/>
    </source>
</evidence>
<sequence length="777" mass="86572">MPLLPLDDNPFKNVNHTDMERRKRAEVIINIRWLLLIFAAVGSALIIAAIPFGADLNATHVAVLCLGLIVLTLYNCGLHLLSRTNRHPLWIDRGQLTADTVLVSTLIFFSGAEHSWLWPLYVVIALEATFLLRHPREVVVISSLGAALFAAILCAGSYGNVPQFNLHLLDNIGPQHTIDRVLLWLWACFLGCSATLIGSSFNSALTNESQETLSRENQLQRFMESAQDLIFAFDADNRIHYLNGAARQRLDVDISGPALHVDQILDESELPRWNSKTCLLTVGTPFEPTSFRLRSAAGHELPVDCRISTAADGGTILHWVVCRDLSTQLENEKRLYNLSNFDQLTGLTNRQEFSEQATNAMRLTKRLQQQMAVALISIDHLKVINETLTSEVGDSLLREFSVRLSQGVRETDLVGRLSGNQFAVAFTNIDDIQSIEQVMTKLRKKLSQPMTIGDQEMFVTSSAGLSIYPGDALSVEALLKKANSARYYVRAHGGNKHQFYAPEMDEDIKNRLEMINGLHNALVRDELQLSYQPKVNLAEGEFHSVEVLLRWSHPTLGQVSPSDFIPMAEESGMIGELTLWVLRQACLQVHAWQKQGLPPIRVAVNVSGHQLQSSDFITALTDLLNETGLDPQWLEIEITESVLMQSPTAAIATLNKLRKLGIHLAIDDFGTGYSSLAYLKRFPVHSLKIDRSFIKDIEQSERYATITSSIIEMGKSLHLTVIAEGVETLGQMAFLKEQNCDEIQGFLYSMPVNADEIVRLKTNLQDQTCPLSAVATS</sequence>
<gene>
    <name evidence="5" type="ORF">Dace_2609</name>
</gene>
<organism evidence="5 6">
    <name type="scientific">Desulfuromonas acetoxidans (strain DSM 684 / 11070)</name>
    <dbReference type="NCBI Taxonomy" id="281689"/>
    <lineage>
        <taxon>Bacteria</taxon>
        <taxon>Pseudomonadati</taxon>
        <taxon>Thermodesulfobacteriota</taxon>
        <taxon>Desulfuromonadia</taxon>
        <taxon>Desulfuromonadales</taxon>
        <taxon>Desulfuromonadaceae</taxon>
        <taxon>Desulfuromonas</taxon>
    </lineage>
</organism>
<feature type="transmembrane region" description="Helical" evidence="1">
    <location>
        <begin position="181"/>
        <end position="205"/>
    </location>
</feature>
<reference evidence="5" key="1">
    <citation type="submission" date="2006-05" db="EMBL/GenBank/DDBJ databases">
        <title>Annotation of the draft genome assembly of Desulfuromonas acetoxidans DSM 684.</title>
        <authorList>
            <consortium name="US DOE Joint Genome Institute (JGI-ORNL)"/>
            <person name="Larimer F."/>
            <person name="Land M."/>
            <person name="Hauser L."/>
        </authorList>
    </citation>
    <scope>NUCLEOTIDE SEQUENCE [LARGE SCALE GENOMIC DNA]</scope>
    <source>
        <strain evidence="5">DSM 684</strain>
    </source>
</reference>
<dbReference type="EMBL" id="AAEW02000004">
    <property type="protein sequence ID" value="EAT16514.1"/>
    <property type="molecule type" value="Genomic_DNA"/>
</dbReference>
<feature type="transmembrane region" description="Helical" evidence="1">
    <location>
        <begin position="139"/>
        <end position="161"/>
    </location>
</feature>
<dbReference type="InterPro" id="IPR001633">
    <property type="entry name" value="EAL_dom"/>
</dbReference>
<dbReference type="PROSITE" id="PS50883">
    <property type="entry name" value="EAL"/>
    <property type="match status" value="1"/>
</dbReference>
<feature type="domain" description="PAS" evidence="2">
    <location>
        <begin position="215"/>
        <end position="248"/>
    </location>
</feature>
<dbReference type="PANTHER" id="PTHR44757:SF2">
    <property type="entry name" value="BIOFILM ARCHITECTURE MAINTENANCE PROTEIN MBAA"/>
    <property type="match status" value="1"/>
</dbReference>
<dbReference type="InterPro" id="IPR000160">
    <property type="entry name" value="GGDEF_dom"/>
</dbReference>
<dbReference type="Gene3D" id="3.30.70.270">
    <property type="match status" value="1"/>
</dbReference>
<feature type="domain" description="EAL" evidence="3">
    <location>
        <begin position="511"/>
        <end position="765"/>
    </location>
</feature>
<feature type="transmembrane region" description="Helical" evidence="1">
    <location>
        <begin position="31"/>
        <end position="54"/>
    </location>
</feature>
<dbReference type="SMART" id="SM00267">
    <property type="entry name" value="GGDEF"/>
    <property type="match status" value="1"/>
</dbReference>
<keyword evidence="1" id="KW-0472">Membrane</keyword>
<reference evidence="5" key="2">
    <citation type="submission" date="2006-05" db="EMBL/GenBank/DDBJ databases">
        <title>Sequencing of the draft genome and assembly of Desulfuromonas acetoxidans DSM 684.</title>
        <authorList>
            <consortium name="US DOE Joint Genome Institute (JGI-PGF)"/>
            <person name="Copeland A."/>
            <person name="Lucas S."/>
            <person name="Lapidus A."/>
            <person name="Barry K."/>
            <person name="Detter J.C."/>
            <person name="Glavina del Rio T."/>
            <person name="Hammon N."/>
            <person name="Israni S."/>
            <person name="Dalin E."/>
            <person name="Tice H."/>
            <person name="Bruce D."/>
            <person name="Pitluck S."/>
            <person name="Richardson P."/>
        </authorList>
    </citation>
    <scope>NUCLEOTIDE SEQUENCE [LARGE SCALE GENOMIC DNA]</scope>
    <source>
        <strain evidence="5">DSM 684</strain>
    </source>
</reference>
<dbReference type="InterPro" id="IPR052155">
    <property type="entry name" value="Biofilm_reg_signaling"/>
</dbReference>
<dbReference type="SMART" id="SM00052">
    <property type="entry name" value="EAL"/>
    <property type="match status" value="1"/>
</dbReference>
<keyword evidence="6" id="KW-1185">Reference proteome</keyword>
<dbReference type="SUPFAM" id="SSF55073">
    <property type="entry name" value="Nucleotide cyclase"/>
    <property type="match status" value="1"/>
</dbReference>